<dbReference type="Proteomes" id="UP000295649">
    <property type="component" value="Unassembled WGS sequence"/>
</dbReference>
<keyword evidence="2" id="KW-1185">Reference proteome</keyword>
<reference evidence="1 2" key="1">
    <citation type="submission" date="2019-03" db="EMBL/GenBank/DDBJ databases">
        <title>Systems level insights into methane cycling in arid and semi-arid ecosystems.</title>
        <authorList>
            <person name="Kalyuzhnaya M."/>
        </authorList>
    </citation>
    <scope>NUCLEOTIDE SEQUENCE [LARGE SCALE GENOMIC DNA]</scope>
    <source>
        <strain evidence="1 2">S-1</strain>
    </source>
</reference>
<organism evidence="1 2">
    <name type="scientific">Methylomonas methanica</name>
    <dbReference type="NCBI Taxonomy" id="421"/>
    <lineage>
        <taxon>Bacteria</taxon>
        <taxon>Pseudomonadati</taxon>
        <taxon>Pseudomonadota</taxon>
        <taxon>Gammaproteobacteria</taxon>
        <taxon>Methylococcales</taxon>
        <taxon>Methylococcaceae</taxon>
        <taxon>Methylomonas</taxon>
    </lineage>
</organism>
<comment type="caution">
    <text evidence="1">The sequence shown here is derived from an EMBL/GenBank/DDBJ whole genome shotgun (WGS) entry which is preliminary data.</text>
</comment>
<protein>
    <submittedName>
        <fullName evidence="1">Uncharacterized protein</fullName>
    </submittedName>
</protein>
<evidence type="ECO:0000313" key="1">
    <source>
        <dbReference type="EMBL" id="TCV82788.1"/>
    </source>
</evidence>
<gene>
    <name evidence="1" type="ORF">EDE11_11143</name>
</gene>
<proteinExistence type="predicted"/>
<sequence length="38" mass="4275">MISSMTDKLMSVKFFISCVKCRILVGISLNNQIADRLV</sequence>
<evidence type="ECO:0000313" key="2">
    <source>
        <dbReference type="Proteomes" id="UP000295649"/>
    </source>
</evidence>
<dbReference type="EMBL" id="SMCN01000011">
    <property type="protein sequence ID" value="TCV82788.1"/>
    <property type="molecule type" value="Genomic_DNA"/>
</dbReference>
<accession>A0ABY2CKQ8</accession>
<name>A0ABY2CKQ8_METMH</name>